<proteinExistence type="predicted"/>
<dbReference type="AlphaFoldDB" id="A0A858B2Q7"/>
<evidence type="ECO:0000313" key="3">
    <source>
        <dbReference type="Proteomes" id="UP000464211"/>
    </source>
</evidence>
<reference evidence="2 3" key="1">
    <citation type="submission" date="2020-01" db="EMBL/GenBank/DDBJ databases">
        <title>Complete genome sequence of Collinsella aerofaciens JCM 10188(T).</title>
        <authorList>
            <person name="Tourlousse D.M."/>
            <person name="Sakamoto M."/>
            <person name="Miura T."/>
            <person name="Narita K."/>
            <person name="Ohashi A."/>
            <person name="Uchino Y."/>
            <person name="Yamazoe A."/>
            <person name="Kameyama K."/>
            <person name="Terauchi J."/>
            <person name="Ohkuma M."/>
            <person name="Kawasaki H."/>
            <person name="Sekiguchi Y."/>
        </authorList>
    </citation>
    <scope>NUCLEOTIDE SEQUENCE [LARGE SCALE GENOMIC DNA]</scope>
    <source>
        <strain evidence="2 3">JCM 10188</strain>
    </source>
</reference>
<dbReference type="SUPFAM" id="SSF103084">
    <property type="entry name" value="Holliday junction resolvase RusA"/>
    <property type="match status" value="1"/>
</dbReference>
<dbReference type="RefSeq" id="WP_147293038.1">
    <property type="nucleotide sequence ID" value="NZ_CP048433.1"/>
</dbReference>
<dbReference type="GeneID" id="92849031"/>
<protein>
    <submittedName>
        <fullName evidence="2">RusA family crossover junction endodeoxyribonuclease</fullName>
    </submittedName>
</protein>
<evidence type="ECO:0000313" key="2">
    <source>
        <dbReference type="EMBL" id="QIA33020.1"/>
    </source>
</evidence>
<sequence length="191" mass="21585">MRCVHRAPVRGVRAHAVRPAGDAARGGRHPRGARDGVGTVIGRRFAFTVPFVAGKQRHRLDRRHARMYTPDETIRNEAAIRDAALDAMREAYPELEGLLFPFRVPVAVRIDVYEPLPKSRPKRTVSEPNTFKPDADNIAKLVMDGMNGVVWGDDSQVAEVHVVKWPRRRGIEPHMDIQVYRGWADPAEEKK</sequence>
<gene>
    <name evidence="2" type="ORF">GXM19_01245</name>
</gene>
<organism evidence="2 3">
    <name type="scientific">Collinsella aerofaciens (strain ATCC 25986 / DSM 3979 / JCM 10188 / KCTC 3647 / NCTC 11838 / VPI 1003)</name>
    <dbReference type="NCBI Taxonomy" id="411903"/>
    <lineage>
        <taxon>Bacteria</taxon>
        <taxon>Bacillati</taxon>
        <taxon>Actinomycetota</taxon>
        <taxon>Coriobacteriia</taxon>
        <taxon>Coriobacteriales</taxon>
        <taxon>Coriobacteriaceae</taxon>
        <taxon>Collinsella</taxon>
    </lineage>
</organism>
<dbReference type="GO" id="GO:0006310">
    <property type="term" value="P:DNA recombination"/>
    <property type="evidence" value="ECO:0007669"/>
    <property type="project" value="InterPro"/>
</dbReference>
<dbReference type="InterPro" id="IPR008822">
    <property type="entry name" value="Endonuclease_RusA-like"/>
</dbReference>
<evidence type="ECO:0000256" key="1">
    <source>
        <dbReference type="SAM" id="MobiDB-lite"/>
    </source>
</evidence>
<dbReference type="GO" id="GO:0006281">
    <property type="term" value="P:DNA repair"/>
    <property type="evidence" value="ECO:0007669"/>
    <property type="project" value="InterPro"/>
</dbReference>
<dbReference type="EMBL" id="CP048433">
    <property type="protein sequence ID" value="QIA33020.1"/>
    <property type="molecule type" value="Genomic_DNA"/>
</dbReference>
<accession>A0A858B2Q7</accession>
<feature type="region of interest" description="Disordered" evidence="1">
    <location>
        <begin position="17"/>
        <end position="36"/>
    </location>
</feature>
<dbReference type="InterPro" id="IPR036614">
    <property type="entry name" value="RusA-like_sf"/>
</dbReference>
<dbReference type="Pfam" id="PF05866">
    <property type="entry name" value="RusA"/>
    <property type="match status" value="1"/>
</dbReference>
<dbReference type="GO" id="GO:0000287">
    <property type="term" value="F:magnesium ion binding"/>
    <property type="evidence" value="ECO:0007669"/>
    <property type="project" value="InterPro"/>
</dbReference>
<dbReference type="Proteomes" id="UP000464211">
    <property type="component" value="Chromosome"/>
</dbReference>
<name>A0A858B2Q7_COLAA</name>
<dbReference type="Gene3D" id="3.30.1330.70">
    <property type="entry name" value="Holliday junction resolvase RusA"/>
    <property type="match status" value="1"/>
</dbReference>